<keyword evidence="8 10" id="KW-0325">Glycoprotein</keyword>
<dbReference type="InterPro" id="IPR017452">
    <property type="entry name" value="GPCR_Rhodpsn_7TM"/>
</dbReference>
<feature type="compositionally biased region" description="Basic and acidic residues" evidence="11">
    <location>
        <begin position="358"/>
        <end position="369"/>
    </location>
</feature>
<feature type="region of interest" description="Disordered" evidence="11">
    <location>
        <begin position="560"/>
        <end position="587"/>
    </location>
</feature>
<feature type="transmembrane region" description="Helical" evidence="10">
    <location>
        <begin position="145"/>
        <end position="162"/>
    </location>
</feature>
<dbReference type="SUPFAM" id="SSF81321">
    <property type="entry name" value="Family A G protein-coupled receptor-like"/>
    <property type="match status" value="1"/>
</dbReference>
<evidence type="ECO:0000256" key="9">
    <source>
        <dbReference type="ARBA" id="ARBA00023224"/>
    </source>
</evidence>
<evidence type="ECO:0000313" key="13">
    <source>
        <dbReference type="EMBL" id="ODM96185.1"/>
    </source>
</evidence>
<dbReference type="Gene3D" id="1.20.1070.10">
    <property type="entry name" value="Rhodopsin 7-helix transmembrane proteins"/>
    <property type="match status" value="2"/>
</dbReference>
<dbReference type="OMA" id="ICCSSPF"/>
<keyword evidence="3 10" id="KW-0812">Transmembrane</keyword>
<dbReference type="STRING" id="48709.A0A1D2MU07"/>
<proteinExistence type="inferred from homology"/>
<evidence type="ECO:0000256" key="4">
    <source>
        <dbReference type="ARBA" id="ARBA00022989"/>
    </source>
</evidence>
<keyword evidence="2" id="KW-1003">Cell membrane</keyword>
<organism evidence="13 14">
    <name type="scientific">Orchesella cincta</name>
    <name type="common">Springtail</name>
    <name type="synonym">Podura cincta</name>
    <dbReference type="NCBI Taxonomy" id="48709"/>
    <lineage>
        <taxon>Eukaryota</taxon>
        <taxon>Metazoa</taxon>
        <taxon>Ecdysozoa</taxon>
        <taxon>Arthropoda</taxon>
        <taxon>Hexapoda</taxon>
        <taxon>Collembola</taxon>
        <taxon>Entomobryomorpha</taxon>
        <taxon>Entomobryoidea</taxon>
        <taxon>Orchesellidae</taxon>
        <taxon>Orchesellinae</taxon>
        <taxon>Orchesella</taxon>
    </lineage>
</organism>
<dbReference type="OrthoDB" id="6435638at2759"/>
<dbReference type="GO" id="GO:0042277">
    <property type="term" value="F:peptide binding"/>
    <property type="evidence" value="ECO:0007669"/>
    <property type="project" value="TreeGrafter"/>
</dbReference>
<feature type="region of interest" description="Disordered" evidence="11">
    <location>
        <begin position="341"/>
        <end position="415"/>
    </location>
</feature>
<feature type="transmembrane region" description="Helical" evidence="10">
    <location>
        <begin position="620"/>
        <end position="641"/>
    </location>
</feature>
<dbReference type="PANTHER" id="PTHR24241:SF161">
    <property type="entry name" value="G-PROTEIN COUPLED RECEPTORS FAMILY 1 PROFILE DOMAIN-CONTAINING PROTEIN"/>
    <property type="match status" value="1"/>
</dbReference>
<feature type="transmembrane region" description="Helical" evidence="10">
    <location>
        <begin position="235"/>
        <end position="257"/>
    </location>
</feature>
<dbReference type="GO" id="GO:0005000">
    <property type="term" value="F:vasopressin receptor activity"/>
    <property type="evidence" value="ECO:0007669"/>
    <property type="project" value="InterPro"/>
</dbReference>
<feature type="transmembrane region" description="Helical" evidence="10">
    <location>
        <begin position="69"/>
        <end position="91"/>
    </location>
</feature>
<dbReference type="Pfam" id="PF00001">
    <property type="entry name" value="7tm_1"/>
    <property type="match status" value="1"/>
</dbReference>
<accession>A0A1D2MU07</accession>
<keyword evidence="4 10" id="KW-1133">Transmembrane helix</keyword>
<keyword evidence="14" id="KW-1185">Reference proteome</keyword>
<keyword evidence="6 10" id="KW-0472">Membrane</keyword>
<keyword evidence="9 10" id="KW-0807">Transducer</keyword>
<dbReference type="CDD" id="cd15196">
    <property type="entry name" value="7tmA_Vasopressin_Oxytocin"/>
    <property type="match status" value="1"/>
</dbReference>
<protein>
    <submittedName>
        <fullName evidence="13">[Arg8]-vasotocin receptor</fullName>
    </submittedName>
</protein>
<dbReference type="InterPro" id="IPR000276">
    <property type="entry name" value="GPCR_Rhodpsn"/>
</dbReference>
<dbReference type="EMBL" id="LJIJ01000567">
    <property type="protein sequence ID" value="ODM96185.1"/>
    <property type="molecule type" value="Genomic_DNA"/>
</dbReference>
<dbReference type="PRINTS" id="PR00237">
    <property type="entry name" value="GPCRRHODOPSN"/>
</dbReference>
<keyword evidence="5 10" id="KW-0297">G-protein coupled receptor</keyword>
<evidence type="ECO:0000313" key="14">
    <source>
        <dbReference type="Proteomes" id="UP000094527"/>
    </source>
</evidence>
<dbReference type="InterPro" id="IPR001817">
    <property type="entry name" value="Vasoprsn_rcpt"/>
</dbReference>
<name>A0A1D2MU07_ORCCI</name>
<dbReference type="GO" id="GO:0032870">
    <property type="term" value="P:cellular response to hormone stimulus"/>
    <property type="evidence" value="ECO:0007669"/>
    <property type="project" value="TreeGrafter"/>
</dbReference>
<dbReference type="GO" id="GO:0005886">
    <property type="term" value="C:plasma membrane"/>
    <property type="evidence" value="ECO:0007669"/>
    <property type="project" value="UniProtKB-SubCell"/>
</dbReference>
<feature type="region of interest" description="Disordered" evidence="11">
    <location>
        <begin position="446"/>
        <end position="475"/>
    </location>
</feature>
<feature type="transmembrane region" description="Helical" evidence="10">
    <location>
        <begin position="661"/>
        <end position="680"/>
    </location>
</feature>
<gene>
    <name evidence="13" type="ORF">Ocin01_10494</name>
</gene>
<dbReference type="PRINTS" id="PR00896">
    <property type="entry name" value="VASOPRESSINR"/>
</dbReference>
<evidence type="ECO:0000256" key="2">
    <source>
        <dbReference type="ARBA" id="ARBA00022475"/>
    </source>
</evidence>
<dbReference type="AlphaFoldDB" id="A0A1D2MU07"/>
<feature type="transmembrane region" description="Helical" evidence="10">
    <location>
        <begin position="183"/>
        <end position="208"/>
    </location>
</feature>
<comment type="subcellular location">
    <subcellularLocation>
        <location evidence="1 10">Cell membrane</location>
        <topology evidence="1 10">Multi-pass membrane protein</topology>
    </subcellularLocation>
</comment>
<evidence type="ECO:0000256" key="5">
    <source>
        <dbReference type="ARBA" id="ARBA00023040"/>
    </source>
</evidence>
<evidence type="ECO:0000256" key="10">
    <source>
        <dbReference type="RuleBase" id="RU046427"/>
    </source>
</evidence>
<evidence type="ECO:0000256" key="1">
    <source>
        <dbReference type="ARBA" id="ARBA00004651"/>
    </source>
</evidence>
<feature type="compositionally biased region" description="Low complexity" evidence="11">
    <location>
        <begin position="377"/>
        <end position="399"/>
    </location>
</feature>
<evidence type="ECO:0000256" key="8">
    <source>
        <dbReference type="ARBA" id="ARBA00023180"/>
    </source>
</evidence>
<dbReference type="PROSITE" id="PS50262">
    <property type="entry name" value="G_PROTEIN_RECEP_F1_2"/>
    <property type="match status" value="1"/>
</dbReference>
<feature type="domain" description="G-protein coupled receptors family 1 profile" evidence="12">
    <location>
        <begin position="82"/>
        <end position="677"/>
    </location>
</feature>
<evidence type="ECO:0000256" key="6">
    <source>
        <dbReference type="ARBA" id="ARBA00023136"/>
    </source>
</evidence>
<evidence type="ECO:0000259" key="12">
    <source>
        <dbReference type="PROSITE" id="PS50262"/>
    </source>
</evidence>
<dbReference type="PROSITE" id="PS00237">
    <property type="entry name" value="G_PROTEIN_RECEP_F1_1"/>
    <property type="match status" value="1"/>
</dbReference>
<comment type="caution">
    <text evidence="13">The sequence shown here is derived from an EMBL/GenBank/DDBJ whole genome shotgun (WGS) entry which is preliminary data.</text>
</comment>
<dbReference type="Proteomes" id="UP000094527">
    <property type="component" value="Unassembled WGS sequence"/>
</dbReference>
<reference evidence="13 14" key="1">
    <citation type="journal article" date="2016" name="Genome Biol. Evol.">
        <title>Gene Family Evolution Reflects Adaptation to Soil Environmental Stressors in the Genome of the Collembolan Orchesella cincta.</title>
        <authorList>
            <person name="Faddeeva-Vakhrusheva A."/>
            <person name="Derks M.F."/>
            <person name="Anvar S.Y."/>
            <person name="Agamennone V."/>
            <person name="Suring W."/>
            <person name="Smit S."/>
            <person name="van Straalen N.M."/>
            <person name="Roelofs D."/>
        </authorList>
    </citation>
    <scope>NUCLEOTIDE SEQUENCE [LARGE SCALE GENOMIC DNA]</scope>
    <source>
        <tissue evidence="13">Mixed pool</tissue>
    </source>
</reference>
<sequence>MGENSEESEVFGVSREVTNWTTAASAELLDYGDSWSAVFSNASINGSVEANKTSSTDFKRDEELAKVEMAVLALIFILTVLGNFIVLLGIFFRRQKMTRMYYFILHLSVADLITAFFNVLTQLFWEITYRFQGGNVLCKFVKYTQILGPYSSSYVLVMTALDRYQAICYPLSNCTWTARRSKVMLGLAWAISLLFSAPQTFIFSYQIVQPGTDTDAPVYDCWATFPENWGAKAYVTWYSITVFIIPLIILVFAYSCITRAIWINFNMKAASRNHDMNERRIVRADSDDGEGPSNHSQDESVFHREGQLSLRANASHTISDSAPSKKSNINLYSLSKHSLTTRSSTSSASGVENCATKDTSRKKYRDQGKKSVNNRITTRTSTSSCTTQSSITLSPSLSSRRMSVPDDKGSEANKNPLCFTSHKMFTSQEATFNNTQEEQLQLLRKEPERNELGSTSATDKNDLEGNGTNGNGVQMKNGSVKFSGASDICQHGCSEKRCNFCHLSPNDHDRRYSTDGTNLERKDSILNKALVEKQTSPEREKQQNQIYRFAGKSSARHLLLPTQNRLSKKGRGGSYSSTSGGNQGGKQSTKSLMATSYVGQQPRTHSVKGISRAKIKTIKLTVTIICCYIFCSSPFIAAQLWSVYDPYAMTSPFFSGPTFTILTLLASLNSCVNPYIFLFFNPNLLENCFRGIFRPKFPARRFNNGGSPLSRTMSQSKKVQLGVTVVGGSLGAGGVDSGKQ</sequence>
<comment type="similarity">
    <text evidence="10">Belongs to the G-protein coupled receptor 1 family. Vasopressin/oxytocin receptor subfamily.</text>
</comment>
<feature type="transmembrane region" description="Helical" evidence="10">
    <location>
        <begin position="103"/>
        <end position="125"/>
    </location>
</feature>
<evidence type="ECO:0000256" key="7">
    <source>
        <dbReference type="ARBA" id="ARBA00023170"/>
    </source>
</evidence>
<evidence type="ECO:0000256" key="3">
    <source>
        <dbReference type="ARBA" id="ARBA00022692"/>
    </source>
</evidence>
<dbReference type="PANTHER" id="PTHR24241">
    <property type="entry name" value="NEUROPEPTIDE RECEPTOR-RELATED G-PROTEIN COUPLED RECEPTOR"/>
    <property type="match status" value="1"/>
</dbReference>
<evidence type="ECO:0000256" key="11">
    <source>
        <dbReference type="SAM" id="MobiDB-lite"/>
    </source>
</evidence>
<keyword evidence="7 10" id="KW-0675">Receptor</keyword>